<dbReference type="Pfam" id="PF20765">
    <property type="entry name" value="Phage_tail_terminator_8"/>
    <property type="match status" value="1"/>
</dbReference>
<dbReference type="RefSeq" id="WP_186950305.1">
    <property type="nucleotide sequence ID" value="NZ_JACOPL010000021.1"/>
</dbReference>
<accession>A0A923RX46</accession>
<reference evidence="1" key="1">
    <citation type="submission" date="2020-08" db="EMBL/GenBank/DDBJ databases">
        <title>Genome public.</title>
        <authorList>
            <person name="Liu C."/>
            <person name="Sun Q."/>
        </authorList>
    </citation>
    <scope>NUCLEOTIDE SEQUENCE</scope>
    <source>
        <strain evidence="1">NSJ-28</strain>
    </source>
</reference>
<keyword evidence="2" id="KW-1185">Reference proteome</keyword>
<evidence type="ECO:0000313" key="1">
    <source>
        <dbReference type="EMBL" id="MBC5726614.1"/>
    </source>
</evidence>
<dbReference type="InterPro" id="IPR049254">
    <property type="entry name" value="Phage_tail_terminator"/>
</dbReference>
<gene>
    <name evidence="1" type="ORF">H8S45_14255</name>
</gene>
<evidence type="ECO:0000313" key="2">
    <source>
        <dbReference type="Proteomes" id="UP000606499"/>
    </source>
</evidence>
<dbReference type="AlphaFoldDB" id="A0A923RX46"/>
<comment type="caution">
    <text evidence="1">The sequence shown here is derived from an EMBL/GenBank/DDBJ whole genome shotgun (WGS) entry which is preliminary data.</text>
</comment>
<dbReference type="Proteomes" id="UP000606499">
    <property type="component" value="Unassembled WGS sequence"/>
</dbReference>
<name>A0A923RX46_9FIRM</name>
<dbReference type="EMBL" id="JACOPL010000021">
    <property type="protein sequence ID" value="MBC5726614.1"/>
    <property type="molecule type" value="Genomic_DNA"/>
</dbReference>
<organism evidence="1 2">
    <name type="scientific">Agathobaculum faecis</name>
    <dbReference type="NCBI Taxonomy" id="2763013"/>
    <lineage>
        <taxon>Bacteria</taxon>
        <taxon>Bacillati</taxon>
        <taxon>Bacillota</taxon>
        <taxon>Clostridia</taxon>
        <taxon>Eubacteriales</taxon>
        <taxon>Butyricicoccaceae</taxon>
        <taxon>Agathobaculum</taxon>
    </lineage>
</organism>
<protein>
    <submittedName>
        <fullName evidence="1">Uncharacterized protein</fullName>
    </submittedName>
</protein>
<sequence>MINVIMEIKTALRTQYPEDQYDVYTESIEQGFTEPCFAIHQLRADVTPYPSRRTEIVQYFDVRFFPTETRPRGQCRTVAATLTFLLRKLTGLRGTGLSWEITDDVLHFFVSYRQFVREVPEEILMETLQQNTRTED</sequence>
<proteinExistence type="predicted"/>